<reference evidence="1" key="2">
    <citation type="journal article" date="2022" name="New Phytol.">
        <title>Evolutionary transition to the ectomycorrhizal habit in the genomes of a hyperdiverse lineage of mushroom-forming fungi.</title>
        <authorList>
            <person name="Looney B."/>
            <person name="Miyauchi S."/>
            <person name="Morin E."/>
            <person name="Drula E."/>
            <person name="Courty P.E."/>
            <person name="Kohler A."/>
            <person name="Kuo A."/>
            <person name="LaButti K."/>
            <person name="Pangilinan J."/>
            <person name="Lipzen A."/>
            <person name="Riley R."/>
            <person name="Andreopoulos W."/>
            <person name="He G."/>
            <person name="Johnson J."/>
            <person name="Nolan M."/>
            <person name="Tritt A."/>
            <person name="Barry K.W."/>
            <person name="Grigoriev I.V."/>
            <person name="Nagy L.G."/>
            <person name="Hibbett D."/>
            <person name="Henrissat B."/>
            <person name="Matheny P.B."/>
            <person name="Labbe J."/>
            <person name="Martin F.M."/>
        </authorList>
    </citation>
    <scope>NUCLEOTIDE SEQUENCE</scope>
    <source>
        <strain evidence="1">FP105234-sp</strain>
    </source>
</reference>
<evidence type="ECO:0000313" key="2">
    <source>
        <dbReference type="Proteomes" id="UP000814033"/>
    </source>
</evidence>
<keyword evidence="2" id="KW-1185">Reference proteome</keyword>
<evidence type="ECO:0000313" key="1">
    <source>
        <dbReference type="EMBL" id="KAI0038409.1"/>
    </source>
</evidence>
<dbReference type="EMBL" id="MU276508">
    <property type="protein sequence ID" value="KAI0038409.1"/>
    <property type="molecule type" value="Genomic_DNA"/>
</dbReference>
<comment type="caution">
    <text evidence="1">The sequence shown here is derived from an EMBL/GenBank/DDBJ whole genome shotgun (WGS) entry which is preliminary data.</text>
</comment>
<reference evidence="1" key="1">
    <citation type="submission" date="2021-02" db="EMBL/GenBank/DDBJ databases">
        <authorList>
            <consortium name="DOE Joint Genome Institute"/>
            <person name="Ahrendt S."/>
            <person name="Looney B.P."/>
            <person name="Miyauchi S."/>
            <person name="Morin E."/>
            <person name="Drula E."/>
            <person name="Courty P.E."/>
            <person name="Chicoki N."/>
            <person name="Fauchery L."/>
            <person name="Kohler A."/>
            <person name="Kuo A."/>
            <person name="Labutti K."/>
            <person name="Pangilinan J."/>
            <person name="Lipzen A."/>
            <person name="Riley R."/>
            <person name="Andreopoulos W."/>
            <person name="He G."/>
            <person name="Johnson J."/>
            <person name="Barry K.W."/>
            <person name="Grigoriev I.V."/>
            <person name="Nagy L."/>
            <person name="Hibbett D."/>
            <person name="Henrissat B."/>
            <person name="Matheny P.B."/>
            <person name="Labbe J."/>
            <person name="Martin F."/>
        </authorList>
    </citation>
    <scope>NUCLEOTIDE SEQUENCE</scope>
    <source>
        <strain evidence="1">FP105234-sp</strain>
    </source>
</reference>
<gene>
    <name evidence="1" type="ORF">FA95DRAFT_1613414</name>
</gene>
<accession>A0ACB8R2R0</accession>
<organism evidence="1 2">
    <name type="scientific">Auriscalpium vulgare</name>
    <dbReference type="NCBI Taxonomy" id="40419"/>
    <lineage>
        <taxon>Eukaryota</taxon>
        <taxon>Fungi</taxon>
        <taxon>Dikarya</taxon>
        <taxon>Basidiomycota</taxon>
        <taxon>Agaricomycotina</taxon>
        <taxon>Agaricomycetes</taxon>
        <taxon>Russulales</taxon>
        <taxon>Auriscalpiaceae</taxon>
        <taxon>Auriscalpium</taxon>
    </lineage>
</organism>
<protein>
    <submittedName>
        <fullName evidence="1">Uncharacterized protein</fullName>
    </submittedName>
</protein>
<dbReference type="Proteomes" id="UP000814033">
    <property type="component" value="Unassembled WGS sequence"/>
</dbReference>
<name>A0ACB8R2R0_9AGAM</name>
<proteinExistence type="predicted"/>
<sequence length="462" mass="50275">MAHQGFMQKIPGREDADSTVNVPNIPVSRLPPEILCLVFFILSKIDHPNLNRPQTDRRKYKLGWVTVTHVCQRWRTVALSDPALWASNIALPSVLGDCWAATFVTRAQNLPLTFGAIIFSMTAPPWRSPIPRSSALISRPSRLLPDALFGGAASLPELRHLSVEAFDPRPWIPLLLAQLVTVDMSFQLTGAEIVSILAALERMPALERLSLWLSLRLSPEDTEVVPVTLLPALRHLTLDSGINEVSILTRLALPPGVHVSCGIHWTAGAAAELPTLFPAMVTCAHAAAISRVDVKLTAAADYARNVEVNAWRSGNTDGTPALTVRFSGWTDVPAVLKFFASTHLEELAVGGDVPDASWLDAFGSARRLHHVTVKAGAVLLFCTKLTGNPGVLTALHTLVINVRGLPLAKLILEDTLRRCLAARASRSGILLKELEVVGYDEDEACVRALRAAMPGLVVRWRQ</sequence>